<comment type="caution">
    <text evidence="1">The sequence shown here is derived from an EMBL/GenBank/DDBJ whole genome shotgun (WGS) entry which is preliminary data.</text>
</comment>
<gene>
    <name evidence="1" type="ORF">L1987_68509</name>
</gene>
<dbReference type="EMBL" id="CM042040">
    <property type="protein sequence ID" value="KAI3717127.1"/>
    <property type="molecule type" value="Genomic_DNA"/>
</dbReference>
<evidence type="ECO:0000313" key="2">
    <source>
        <dbReference type="Proteomes" id="UP001056120"/>
    </source>
</evidence>
<name>A0ACB9B3R9_9ASTR</name>
<dbReference type="Proteomes" id="UP001056120">
    <property type="component" value="Linkage Group LG23"/>
</dbReference>
<keyword evidence="2" id="KW-1185">Reference proteome</keyword>
<organism evidence="1 2">
    <name type="scientific">Smallanthus sonchifolius</name>
    <dbReference type="NCBI Taxonomy" id="185202"/>
    <lineage>
        <taxon>Eukaryota</taxon>
        <taxon>Viridiplantae</taxon>
        <taxon>Streptophyta</taxon>
        <taxon>Embryophyta</taxon>
        <taxon>Tracheophyta</taxon>
        <taxon>Spermatophyta</taxon>
        <taxon>Magnoliopsida</taxon>
        <taxon>eudicotyledons</taxon>
        <taxon>Gunneridae</taxon>
        <taxon>Pentapetalae</taxon>
        <taxon>asterids</taxon>
        <taxon>campanulids</taxon>
        <taxon>Asterales</taxon>
        <taxon>Asteraceae</taxon>
        <taxon>Asteroideae</taxon>
        <taxon>Heliantheae alliance</taxon>
        <taxon>Millerieae</taxon>
        <taxon>Smallanthus</taxon>
    </lineage>
</organism>
<proteinExistence type="predicted"/>
<evidence type="ECO:0000313" key="1">
    <source>
        <dbReference type="EMBL" id="KAI3717127.1"/>
    </source>
</evidence>
<protein>
    <submittedName>
        <fullName evidence="1">Uncharacterized protein</fullName>
    </submittedName>
</protein>
<sequence>MHVEPPQLDPSSPSHAIPLTLPPSVPNHRTTTASASQHHSATFGLQICDCSLIYPIIIRKYTRRRNPRFSAIEIASISYTVEEIGHIVSLSKRAAQRVLLDYISWIHESLSRRHLTF</sequence>
<reference evidence="1 2" key="2">
    <citation type="journal article" date="2022" name="Mol. Ecol. Resour.">
        <title>The genomes of chicory, endive, great burdock and yacon provide insights into Asteraceae paleo-polyploidization history and plant inulin production.</title>
        <authorList>
            <person name="Fan W."/>
            <person name="Wang S."/>
            <person name="Wang H."/>
            <person name="Wang A."/>
            <person name="Jiang F."/>
            <person name="Liu H."/>
            <person name="Zhao H."/>
            <person name="Xu D."/>
            <person name="Zhang Y."/>
        </authorList>
    </citation>
    <scope>NUCLEOTIDE SEQUENCE [LARGE SCALE GENOMIC DNA]</scope>
    <source>
        <strain evidence="2">cv. Yunnan</strain>
        <tissue evidence="1">Leaves</tissue>
    </source>
</reference>
<accession>A0ACB9B3R9</accession>
<reference evidence="2" key="1">
    <citation type="journal article" date="2022" name="Mol. Ecol. Resour.">
        <title>The genomes of chicory, endive, great burdock and yacon provide insights into Asteraceae palaeo-polyploidization history and plant inulin production.</title>
        <authorList>
            <person name="Fan W."/>
            <person name="Wang S."/>
            <person name="Wang H."/>
            <person name="Wang A."/>
            <person name="Jiang F."/>
            <person name="Liu H."/>
            <person name="Zhao H."/>
            <person name="Xu D."/>
            <person name="Zhang Y."/>
        </authorList>
    </citation>
    <scope>NUCLEOTIDE SEQUENCE [LARGE SCALE GENOMIC DNA]</scope>
    <source>
        <strain evidence="2">cv. Yunnan</strain>
    </source>
</reference>